<keyword evidence="3 8" id="KW-0689">Ribosomal protein</keyword>
<accession>A0A9P6HK82</accession>
<evidence type="ECO:0000256" key="8">
    <source>
        <dbReference type="PROSITE-ProRule" id="PRU00268"/>
    </source>
</evidence>
<dbReference type="FunFam" id="3.30.160.20:FF:000022">
    <property type="entry name" value="28S ribosomal protein S5, mitochondrial"/>
    <property type="match status" value="1"/>
</dbReference>
<dbReference type="FunFam" id="3.30.230.10:FF:000002">
    <property type="entry name" value="30S ribosomal protein S5"/>
    <property type="match status" value="1"/>
</dbReference>
<dbReference type="OrthoDB" id="309483at2759"/>
<evidence type="ECO:0000256" key="10">
    <source>
        <dbReference type="SAM" id="MobiDB-lite"/>
    </source>
</evidence>
<evidence type="ECO:0000313" key="13">
    <source>
        <dbReference type="Proteomes" id="UP000736335"/>
    </source>
</evidence>
<reference evidence="12" key="1">
    <citation type="journal article" date="2020" name="Nat. Commun.">
        <title>Large-scale genome sequencing of mycorrhizal fungi provides insights into the early evolution of symbiotic traits.</title>
        <authorList>
            <person name="Miyauchi S."/>
            <person name="Kiss E."/>
            <person name="Kuo A."/>
            <person name="Drula E."/>
            <person name="Kohler A."/>
            <person name="Sanchez-Garcia M."/>
            <person name="Morin E."/>
            <person name="Andreopoulos B."/>
            <person name="Barry K.W."/>
            <person name="Bonito G."/>
            <person name="Buee M."/>
            <person name="Carver A."/>
            <person name="Chen C."/>
            <person name="Cichocki N."/>
            <person name="Clum A."/>
            <person name="Culley D."/>
            <person name="Crous P.W."/>
            <person name="Fauchery L."/>
            <person name="Girlanda M."/>
            <person name="Hayes R.D."/>
            <person name="Keri Z."/>
            <person name="LaButti K."/>
            <person name="Lipzen A."/>
            <person name="Lombard V."/>
            <person name="Magnuson J."/>
            <person name="Maillard F."/>
            <person name="Murat C."/>
            <person name="Nolan M."/>
            <person name="Ohm R.A."/>
            <person name="Pangilinan J."/>
            <person name="Pereira M.F."/>
            <person name="Perotto S."/>
            <person name="Peter M."/>
            <person name="Pfister S."/>
            <person name="Riley R."/>
            <person name="Sitrit Y."/>
            <person name="Stielow J.B."/>
            <person name="Szollosi G."/>
            <person name="Zifcakova L."/>
            <person name="Stursova M."/>
            <person name="Spatafora J.W."/>
            <person name="Tedersoo L."/>
            <person name="Vaario L.M."/>
            <person name="Yamada A."/>
            <person name="Yan M."/>
            <person name="Wang P."/>
            <person name="Xu J."/>
            <person name="Bruns T."/>
            <person name="Baldrian P."/>
            <person name="Vilgalys R."/>
            <person name="Dunand C."/>
            <person name="Henrissat B."/>
            <person name="Grigoriev I.V."/>
            <person name="Hibbett D."/>
            <person name="Nagy L.G."/>
            <person name="Martin F.M."/>
        </authorList>
    </citation>
    <scope>NUCLEOTIDE SEQUENCE</scope>
    <source>
        <strain evidence="12">UH-Tt-Lm1</strain>
    </source>
</reference>
<dbReference type="GO" id="GO:0003735">
    <property type="term" value="F:structural constituent of ribosome"/>
    <property type="evidence" value="ECO:0007669"/>
    <property type="project" value="UniProtKB-UniRule"/>
</dbReference>
<dbReference type="AlphaFoldDB" id="A0A9P6HK82"/>
<dbReference type="EMBL" id="WIUZ02000004">
    <property type="protein sequence ID" value="KAF9787921.1"/>
    <property type="molecule type" value="Genomic_DNA"/>
</dbReference>
<evidence type="ECO:0000313" key="12">
    <source>
        <dbReference type="EMBL" id="KAF9787921.1"/>
    </source>
</evidence>
<keyword evidence="4" id="KW-0496">Mitochondrion</keyword>
<organism evidence="12 13">
    <name type="scientific">Thelephora terrestris</name>
    <dbReference type="NCBI Taxonomy" id="56493"/>
    <lineage>
        <taxon>Eukaryota</taxon>
        <taxon>Fungi</taxon>
        <taxon>Dikarya</taxon>
        <taxon>Basidiomycota</taxon>
        <taxon>Agaricomycotina</taxon>
        <taxon>Agaricomycetes</taxon>
        <taxon>Thelephorales</taxon>
        <taxon>Thelephoraceae</taxon>
        <taxon>Thelephora</taxon>
    </lineage>
</organism>
<gene>
    <name evidence="12" type="ORF">BJ322DRAFT_1046000</name>
</gene>
<keyword evidence="5 8" id="KW-0687">Ribonucleoprotein</keyword>
<dbReference type="PANTHER" id="PTHR48277:SF1">
    <property type="entry name" value="MITOCHONDRIAL RIBOSOMAL PROTEIN S5"/>
    <property type="match status" value="1"/>
</dbReference>
<evidence type="ECO:0000256" key="6">
    <source>
        <dbReference type="ARBA" id="ARBA00039335"/>
    </source>
</evidence>
<dbReference type="Pfam" id="PF03719">
    <property type="entry name" value="Ribosomal_S5_C"/>
    <property type="match status" value="1"/>
</dbReference>
<dbReference type="SUPFAM" id="SSF54211">
    <property type="entry name" value="Ribosomal protein S5 domain 2-like"/>
    <property type="match status" value="1"/>
</dbReference>
<comment type="caution">
    <text evidence="12">The sequence shown here is derived from an EMBL/GenBank/DDBJ whole genome shotgun (WGS) entry which is preliminary data.</text>
</comment>
<feature type="region of interest" description="Disordered" evidence="10">
    <location>
        <begin position="303"/>
        <end position="327"/>
    </location>
</feature>
<dbReference type="SUPFAM" id="SSF54768">
    <property type="entry name" value="dsRNA-binding domain-like"/>
    <property type="match status" value="1"/>
</dbReference>
<protein>
    <recommendedName>
        <fullName evidence="6">Small ribosomal subunit protein uS5m</fullName>
    </recommendedName>
    <alternativeName>
        <fullName evidence="7">28S ribosomal protein S5, mitochondrial</fullName>
    </alternativeName>
</protein>
<comment type="subcellular location">
    <subcellularLocation>
        <location evidence="1">Mitochondrion</location>
    </subcellularLocation>
</comment>
<evidence type="ECO:0000256" key="2">
    <source>
        <dbReference type="ARBA" id="ARBA00008945"/>
    </source>
</evidence>
<sequence length="339" mass="37814">MLQPTFLRLTTRTATRRAAFLPQQSASTSQKFRCYASSTSVPPAETTNVSKLKEDSSVTNADEQINLDDYYFPNPYPNLLTHDPLLDSHESTVYKPTKRNPHGGKVTVRNENSIFKAAKEAEAAEFGEHHAEPQETSTDEEGYSVLDHLPLSRTEMADLHYYPLFTRRITQQTGKGKIHRQYSLVVVGNGNGLVGYGEGKDEELPRATDKAYAEAVRNMDYVERFENRTVWTETQTKLGATRVILRPRPLGFGLRCNPNIHQVLKAAGIKDCSAKVWGSRNPLNVIKATFRMLQSGNAPLAMGNGIGGQGRTLDKGSGLRGKDSVERERGRKMLDLKPY</sequence>
<evidence type="ECO:0000259" key="11">
    <source>
        <dbReference type="PROSITE" id="PS50881"/>
    </source>
</evidence>
<feature type="domain" description="S5 DRBM" evidence="11">
    <location>
        <begin position="159"/>
        <end position="222"/>
    </location>
</feature>
<dbReference type="GO" id="GO:0005743">
    <property type="term" value="C:mitochondrial inner membrane"/>
    <property type="evidence" value="ECO:0007669"/>
    <property type="project" value="UniProtKB-ARBA"/>
</dbReference>
<dbReference type="GO" id="GO:0003723">
    <property type="term" value="F:RNA binding"/>
    <property type="evidence" value="ECO:0007669"/>
    <property type="project" value="InterPro"/>
</dbReference>
<dbReference type="InterPro" id="IPR000851">
    <property type="entry name" value="Ribosomal_uS5"/>
</dbReference>
<dbReference type="Proteomes" id="UP000736335">
    <property type="component" value="Unassembled WGS sequence"/>
</dbReference>
<dbReference type="Gene3D" id="3.30.160.20">
    <property type="match status" value="1"/>
</dbReference>
<reference evidence="12" key="2">
    <citation type="submission" date="2020-11" db="EMBL/GenBank/DDBJ databases">
        <authorList>
            <consortium name="DOE Joint Genome Institute"/>
            <person name="Kuo A."/>
            <person name="Miyauchi S."/>
            <person name="Kiss E."/>
            <person name="Drula E."/>
            <person name="Kohler A."/>
            <person name="Sanchez-Garcia M."/>
            <person name="Andreopoulos B."/>
            <person name="Barry K.W."/>
            <person name="Bonito G."/>
            <person name="Buee M."/>
            <person name="Carver A."/>
            <person name="Chen C."/>
            <person name="Cichocki N."/>
            <person name="Clum A."/>
            <person name="Culley D."/>
            <person name="Crous P.W."/>
            <person name="Fauchery L."/>
            <person name="Girlanda M."/>
            <person name="Hayes R."/>
            <person name="Keri Z."/>
            <person name="Labutti K."/>
            <person name="Lipzen A."/>
            <person name="Lombard V."/>
            <person name="Magnuson J."/>
            <person name="Maillard F."/>
            <person name="Morin E."/>
            <person name="Murat C."/>
            <person name="Nolan M."/>
            <person name="Ohm R."/>
            <person name="Pangilinan J."/>
            <person name="Pereira M."/>
            <person name="Perotto S."/>
            <person name="Peter M."/>
            <person name="Riley R."/>
            <person name="Sitrit Y."/>
            <person name="Stielow B."/>
            <person name="Szollosi G."/>
            <person name="Zifcakova L."/>
            <person name="Stursova M."/>
            <person name="Spatafora J.W."/>
            <person name="Tedersoo L."/>
            <person name="Vaario L.-M."/>
            <person name="Yamada A."/>
            <person name="Yan M."/>
            <person name="Wang P."/>
            <person name="Xu J."/>
            <person name="Bruns T."/>
            <person name="Baldrian P."/>
            <person name="Vilgalys R."/>
            <person name="Henrissat B."/>
            <person name="Grigoriev I.V."/>
            <person name="Hibbett D."/>
            <person name="Nagy L.G."/>
            <person name="Martin F.M."/>
        </authorList>
    </citation>
    <scope>NUCLEOTIDE SEQUENCE</scope>
    <source>
        <strain evidence="12">UH-Tt-Lm1</strain>
    </source>
</reference>
<name>A0A9P6HK82_9AGAM</name>
<dbReference type="InterPro" id="IPR013810">
    <property type="entry name" value="Ribosomal_uS5_N"/>
</dbReference>
<dbReference type="GO" id="GO:0006412">
    <property type="term" value="P:translation"/>
    <property type="evidence" value="ECO:0007669"/>
    <property type="project" value="InterPro"/>
</dbReference>
<evidence type="ECO:0000256" key="3">
    <source>
        <dbReference type="ARBA" id="ARBA00022980"/>
    </source>
</evidence>
<evidence type="ECO:0000256" key="1">
    <source>
        <dbReference type="ARBA" id="ARBA00004173"/>
    </source>
</evidence>
<keyword evidence="13" id="KW-1185">Reference proteome</keyword>
<evidence type="ECO:0000256" key="4">
    <source>
        <dbReference type="ARBA" id="ARBA00023128"/>
    </source>
</evidence>
<evidence type="ECO:0000256" key="9">
    <source>
        <dbReference type="RuleBase" id="RU003823"/>
    </source>
</evidence>
<dbReference type="Gene3D" id="3.30.230.10">
    <property type="match status" value="1"/>
</dbReference>
<dbReference type="InterPro" id="IPR020568">
    <property type="entry name" value="Ribosomal_Su5_D2-typ_SF"/>
</dbReference>
<dbReference type="PANTHER" id="PTHR48277">
    <property type="entry name" value="MITOCHONDRIAL RIBOSOMAL PROTEIN S5"/>
    <property type="match status" value="1"/>
</dbReference>
<evidence type="ECO:0000256" key="5">
    <source>
        <dbReference type="ARBA" id="ARBA00023274"/>
    </source>
</evidence>
<proteinExistence type="inferred from homology"/>
<feature type="region of interest" description="Disordered" evidence="10">
    <location>
        <begin position="38"/>
        <end position="57"/>
    </location>
</feature>
<dbReference type="GO" id="GO:0005763">
    <property type="term" value="C:mitochondrial small ribosomal subunit"/>
    <property type="evidence" value="ECO:0007669"/>
    <property type="project" value="UniProtKB-ARBA"/>
</dbReference>
<evidence type="ECO:0000256" key="7">
    <source>
        <dbReference type="ARBA" id="ARBA00041606"/>
    </source>
</evidence>
<comment type="similarity">
    <text evidence="2 9">Belongs to the universal ribosomal protein uS5 family.</text>
</comment>
<feature type="compositionally biased region" description="Polar residues" evidence="10">
    <location>
        <begin position="38"/>
        <end position="50"/>
    </location>
</feature>
<dbReference type="InterPro" id="IPR014721">
    <property type="entry name" value="Ribsml_uS5_D2-typ_fold_subgr"/>
</dbReference>
<dbReference type="InterPro" id="IPR005324">
    <property type="entry name" value="Ribosomal_uS5_C"/>
</dbReference>
<dbReference type="Pfam" id="PF00333">
    <property type="entry name" value="Ribosomal_S5"/>
    <property type="match status" value="1"/>
</dbReference>
<dbReference type="PROSITE" id="PS50881">
    <property type="entry name" value="S5_DSRBD"/>
    <property type="match status" value="1"/>
</dbReference>